<feature type="compositionally biased region" description="Polar residues" evidence="1">
    <location>
        <begin position="7"/>
        <end position="21"/>
    </location>
</feature>
<proteinExistence type="predicted"/>
<gene>
    <name evidence="2" type="ORF">B0A49_03497</name>
</gene>
<sequence length="307" mass="34935">MDEAFNTKPSVTSRSDVQPTAENKKPLRARPRASYDRGLIDEWKESEAAGRTGVTEGFDRVLKFKDPAKQKAYEAEKAKTRPFVRAYLVGNAEAHWGKSLDTALPASMLPPGGAEEFPLRLLKQLEKLARITSLISALVYLRDAIEKRKAGRAHLFWPSDVLQTSDVAEAHAEAFKTIAPKDDLVFEDPPVNRKRPQSESWDAEDEYPDPKRMNTFDDDEEEEEEEEEDGDESDRDNKDGAEQSESEDKEADDEEEKKAEEKKEKKEKEAAKMKGKNRVEREPVEREPVEREEREPVPAPKRGKKPA</sequence>
<dbReference type="AlphaFoldDB" id="A0A4U0XR40"/>
<protein>
    <submittedName>
        <fullName evidence="2">Uncharacterized protein</fullName>
    </submittedName>
</protein>
<feature type="compositionally biased region" description="Acidic residues" evidence="1">
    <location>
        <begin position="242"/>
        <end position="255"/>
    </location>
</feature>
<name>A0A4U0XR40_9PEZI</name>
<evidence type="ECO:0000313" key="2">
    <source>
        <dbReference type="EMBL" id="TKA77415.1"/>
    </source>
</evidence>
<comment type="caution">
    <text evidence="2">The sequence shown here is derived from an EMBL/GenBank/DDBJ whole genome shotgun (WGS) entry which is preliminary data.</text>
</comment>
<feature type="region of interest" description="Disordered" evidence="1">
    <location>
        <begin position="1"/>
        <end position="33"/>
    </location>
</feature>
<dbReference type="Proteomes" id="UP000308768">
    <property type="component" value="Unassembled WGS sequence"/>
</dbReference>
<keyword evidence="3" id="KW-1185">Reference proteome</keyword>
<feature type="compositionally biased region" description="Basic and acidic residues" evidence="1">
    <location>
        <begin position="256"/>
        <end position="296"/>
    </location>
</feature>
<accession>A0A4U0XR40</accession>
<feature type="compositionally biased region" description="Acidic residues" evidence="1">
    <location>
        <begin position="216"/>
        <end position="234"/>
    </location>
</feature>
<evidence type="ECO:0000313" key="3">
    <source>
        <dbReference type="Proteomes" id="UP000308768"/>
    </source>
</evidence>
<feature type="region of interest" description="Disordered" evidence="1">
    <location>
        <begin position="185"/>
        <end position="307"/>
    </location>
</feature>
<reference evidence="2 3" key="1">
    <citation type="submission" date="2017-03" db="EMBL/GenBank/DDBJ databases">
        <title>Genomes of endolithic fungi from Antarctica.</title>
        <authorList>
            <person name="Coleine C."/>
            <person name="Masonjones S."/>
            <person name="Stajich J.E."/>
        </authorList>
    </citation>
    <scope>NUCLEOTIDE SEQUENCE [LARGE SCALE GENOMIC DNA]</scope>
    <source>
        <strain evidence="2 3">CCFEE 5187</strain>
    </source>
</reference>
<evidence type="ECO:0000256" key="1">
    <source>
        <dbReference type="SAM" id="MobiDB-lite"/>
    </source>
</evidence>
<organism evidence="2 3">
    <name type="scientific">Cryomyces minteri</name>
    <dbReference type="NCBI Taxonomy" id="331657"/>
    <lineage>
        <taxon>Eukaryota</taxon>
        <taxon>Fungi</taxon>
        <taxon>Dikarya</taxon>
        <taxon>Ascomycota</taxon>
        <taxon>Pezizomycotina</taxon>
        <taxon>Dothideomycetes</taxon>
        <taxon>Dothideomycetes incertae sedis</taxon>
        <taxon>Cryomyces</taxon>
    </lineage>
</organism>
<dbReference type="EMBL" id="NAJN01000189">
    <property type="protein sequence ID" value="TKA77415.1"/>
    <property type="molecule type" value="Genomic_DNA"/>
</dbReference>